<proteinExistence type="predicted"/>
<keyword evidence="2" id="KW-1185">Reference proteome</keyword>
<accession>I2GU90</accession>
<dbReference type="EMBL" id="HE805918">
    <property type="protein sequence ID" value="CCH57691.1"/>
    <property type="molecule type" value="Genomic_DNA"/>
</dbReference>
<sequence length="219" mass="24747">MKTVRYIYLLSSFISVIQIHEIQAQKIGLVMGARTTLIESIKEVSPFQAQLANAIASTPYGKTYEPCIGYEIGIANLYRLGRFHFQPELIYALNKTYLIKTNYSTMNDARFLLSNHTIELDLLLREYISKKIYILVGPYIQIKFRSTMGKGKDLTISKIVNDDLVGYGIKGGIGITTKYIDIQLNNQYSKAIFASGNLLNSGHVPSLSIIWWYDKGNSN</sequence>
<evidence type="ECO:0000313" key="1">
    <source>
        <dbReference type="EMBL" id="CCH57691.1"/>
    </source>
</evidence>
<organism evidence="1 2">
    <name type="scientific">Fibrisoma limi BUZ 3</name>
    <dbReference type="NCBI Taxonomy" id="1185876"/>
    <lineage>
        <taxon>Bacteria</taxon>
        <taxon>Pseudomonadati</taxon>
        <taxon>Bacteroidota</taxon>
        <taxon>Cytophagia</taxon>
        <taxon>Cytophagales</taxon>
        <taxon>Spirosomataceae</taxon>
        <taxon>Fibrisoma</taxon>
    </lineage>
</organism>
<dbReference type="AlphaFoldDB" id="I2GU90"/>
<evidence type="ECO:0008006" key="3">
    <source>
        <dbReference type="Google" id="ProtNLM"/>
    </source>
</evidence>
<geneLocation type="plasmid" evidence="1 2">
    <name>pFLIM03</name>
</geneLocation>
<keyword evidence="1" id="KW-0614">Plasmid</keyword>
<evidence type="ECO:0000313" key="2">
    <source>
        <dbReference type="Proteomes" id="UP000009309"/>
    </source>
</evidence>
<protein>
    <recommendedName>
        <fullName evidence="3">Outer membrane protein beta-barrel domain-containing protein</fullName>
    </recommendedName>
</protein>
<dbReference type="Proteomes" id="UP000009309">
    <property type="component" value="Plasmid pFLIM03"/>
</dbReference>
<reference evidence="1 2" key="1">
    <citation type="journal article" date="2012" name="J. Bacteriol.">
        <title>Genome Sequence of the Filamentous Bacterium Fibrisoma limi BUZ 3T.</title>
        <authorList>
            <person name="Filippini M."/>
            <person name="Qi W."/>
            <person name="Jaenicke S."/>
            <person name="Goesmann A."/>
            <person name="Smits T.H."/>
            <person name="Bagheri H.C."/>
        </authorList>
    </citation>
    <scope>NUCLEOTIDE SEQUENCE [LARGE SCALE GENOMIC DNA]</scope>
    <source>
        <strain evidence="2">BUZ 3T</strain>
        <plasmid evidence="1 2">pFLIM03</plasmid>
    </source>
</reference>
<gene>
    <name evidence="1" type="ORF">BN8_p06900</name>
</gene>
<name>I2GU90_9BACT</name>